<accession>A0AA38YS70</accession>
<dbReference type="EMBL" id="JARBHA010000018">
    <property type="protein sequence ID" value="KAJ9675568.1"/>
    <property type="molecule type" value="Genomic_DNA"/>
</dbReference>
<feature type="compositionally biased region" description="Basic and acidic residues" evidence="1">
    <location>
        <begin position="136"/>
        <end position="167"/>
    </location>
</feature>
<sequence>MEVKNPEDLVFSSTETDTHFILTANLEGYEVQKIGTLIKEDTIQIADGGEKAVRRWMRVSVVVEPVTGVKKLRKHFWIPDGVVADKIKTKFNEEESVLSILMPKSVRGVSGVGVEEMKKEEIGRWGNRKTGTVADKVPETENPRKNEQEMEQGKKDVPQHETEEVKEASGATIKHPEEEPAHQLNKRELASTQETPAKEDADLEAKGRAAEECEQGPEAAESTKVEVDQVTQRAQFEEYNAQAQLKPEQEYDQTEYLKPDHPEEVQRMGNEVQAEIDRVIPPEENVDNSKGSLAPPKKSKLCGPCLFAGSAILVSIVVLSLHF</sequence>
<organism evidence="2 3">
    <name type="scientific">Vitis rotundifolia</name>
    <name type="common">Muscadine grape</name>
    <dbReference type="NCBI Taxonomy" id="103349"/>
    <lineage>
        <taxon>Eukaryota</taxon>
        <taxon>Viridiplantae</taxon>
        <taxon>Streptophyta</taxon>
        <taxon>Embryophyta</taxon>
        <taxon>Tracheophyta</taxon>
        <taxon>Spermatophyta</taxon>
        <taxon>Magnoliopsida</taxon>
        <taxon>eudicotyledons</taxon>
        <taxon>Gunneridae</taxon>
        <taxon>Pentapetalae</taxon>
        <taxon>rosids</taxon>
        <taxon>Vitales</taxon>
        <taxon>Vitaceae</taxon>
        <taxon>Viteae</taxon>
        <taxon>Vitis</taxon>
    </lineage>
</organism>
<evidence type="ECO:0000313" key="2">
    <source>
        <dbReference type="EMBL" id="KAJ9675568.1"/>
    </source>
</evidence>
<dbReference type="Gene3D" id="2.60.40.790">
    <property type="match status" value="1"/>
</dbReference>
<feature type="region of interest" description="Disordered" evidence="1">
    <location>
        <begin position="123"/>
        <end position="225"/>
    </location>
</feature>
<dbReference type="InterPro" id="IPR008978">
    <property type="entry name" value="HSP20-like_chaperone"/>
</dbReference>
<feature type="compositionally biased region" description="Basic and acidic residues" evidence="1">
    <location>
        <begin position="196"/>
        <end position="211"/>
    </location>
</feature>
<comment type="caution">
    <text evidence="2">The sequence shown here is derived from an EMBL/GenBank/DDBJ whole genome shotgun (WGS) entry which is preliminary data.</text>
</comment>
<proteinExistence type="predicted"/>
<protein>
    <recommendedName>
        <fullName evidence="4">SHSP domain-containing protein</fullName>
    </recommendedName>
</protein>
<feature type="compositionally biased region" description="Basic and acidic residues" evidence="1">
    <location>
        <begin position="174"/>
        <end position="189"/>
    </location>
</feature>
<name>A0AA38YS70_VITRO</name>
<dbReference type="AlphaFoldDB" id="A0AA38YS70"/>
<evidence type="ECO:0000256" key="1">
    <source>
        <dbReference type="SAM" id="MobiDB-lite"/>
    </source>
</evidence>
<dbReference type="Proteomes" id="UP001168098">
    <property type="component" value="Unassembled WGS sequence"/>
</dbReference>
<gene>
    <name evidence="2" type="ORF">PVL29_024476</name>
</gene>
<keyword evidence="3" id="KW-1185">Reference proteome</keyword>
<evidence type="ECO:0008006" key="4">
    <source>
        <dbReference type="Google" id="ProtNLM"/>
    </source>
</evidence>
<reference evidence="2 3" key="1">
    <citation type="journal article" date="2023" name="BMC Biotechnol.">
        <title>Vitis rotundifolia cv Carlos genome sequencing.</title>
        <authorList>
            <person name="Huff M."/>
            <person name="Hulse-Kemp A."/>
            <person name="Scheffler B."/>
            <person name="Youngblood R."/>
            <person name="Simpson S."/>
            <person name="Babiker E."/>
            <person name="Staton M."/>
        </authorList>
    </citation>
    <scope>NUCLEOTIDE SEQUENCE [LARGE SCALE GENOMIC DNA]</scope>
    <source>
        <tissue evidence="2">Leaf</tissue>
    </source>
</reference>
<evidence type="ECO:0000313" key="3">
    <source>
        <dbReference type="Proteomes" id="UP001168098"/>
    </source>
</evidence>